<dbReference type="InterPro" id="IPR024576">
    <property type="entry name" value="rRNA_MeTfrase_Spb1_DUF3381"/>
</dbReference>
<evidence type="ECO:0000259" key="6">
    <source>
        <dbReference type="Pfam" id="PF01728"/>
    </source>
</evidence>
<feature type="compositionally biased region" description="Basic residues" evidence="5">
    <location>
        <begin position="630"/>
        <end position="650"/>
    </location>
</feature>
<dbReference type="InterPro" id="IPR012920">
    <property type="entry name" value="rRNA_MeTfrase_SPB1-like_C"/>
</dbReference>
<feature type="region of interest" description="Disordered" evidence="5">
    <location>
        <begin position="389"/>
        <end position="474"/>
    </location>
</feature>
<dbReference type="Pfam" id="PF11861">
    <property type="entry name" value="DUF3381"/>
    <property type="match status" value="1"/>
</dbReference>
<feature type="compositionally biased region" description="Basic residues" evidence="5">
    <location>
        <begin position="552"/>
        <end position="567"/>
    </location>
</feature>
<feature type="compositionally biased region" description="Acidic residues" evidence="5">
    <location>
        <begin position="434"/>
        <end position="455"/>
    </location>
</feature>
<reference evidence="10" key="3">
    <citation type="submission" date="2016-06" db="UniProtKB">
        <authorList>
            <consortium name="WormBaseParasite"/>
        </authorList>
    </citation>
    <scope>IDENTIFICATION</scope>
</reference>
<dbReference type="InterPro" id="IPR029063">
    <property type="entry name" value="SAM-dependent_MTases_sf"/>
</dbReference>
<name>A0A183CG73_GLOPA</name>
<evidence type="ECO:0000313" key="9">
    <source>
        <dbReference type="Proteomes" id="UP000050741"/>
    </source>
</evidence>
<dbReference type="GO" id="GO:0000466">
    <property type="term" value="P:maturation of 5.8S rRNA from tricistronic rRNA transcript (SSU-rRNA, 5.8S rRNA, LSU-rRNA)"/>
    <property type="evidence" value="ECO:0007669"/>
    <property type="project" value="TreeGrafter"/>
</dbReference>
<organism evidence="9 10">
    <name type="scientific">Globodera pallida</name>
    <name type="common">Potato cyst nematode worm</name>
    <name type="synonym">Heterodera pallida</name>
    <dbReference type="NCBI Taxonomy" id="36090"/>
    <lineage>
        <taxon>Eukaryota</taxon>
        <taxon>Metazoa</taxon>
        <taxon>Ecdysozoa</taxon>
        <taxon>Nematoda</taxon>
        <taxon>Chromadorea</taxon>
        <taxon>Rhabditida</taxon>
        <taxon>Tylenchina</taxon>
        <taxon>Tylenchomorpha</taxon>
        <taxon>Tylenchoidea</taxon>
        <taxon>Heteroderidae</taxon>
        <taxon>Heteroderinae</taxon>
        <taxon>Globodera</taxon>
    </lineage>
</organism>
<keyword evidence="9" id="KW-1185">Reference proteome</keyword>
<feature type="region of interest" description="Disordered" evidence="5">
    <location>
        <begin position="285"/>
        <end position="305"/>
    </location>
</feature>
<keyword evidence="4" id="KW-0949">S-adenosyl-L-methionine</keyword>
<feature type="region of interest" description="Disordered" evidence="5">
    <location>
        <begin position="548"/>
        <end position="693"/>
    </location>
</feature>
<feature type="compositionally biased region" description="Basic and acidic residues" evidence="5">
    <location>
        <begin position="577"/>
        <end position="603"/>
    </location>
</feature>
<evidence type="ECO:0000256" key="3">
    <source>
        <dbReference type="ARBA" id="ARBA00022679"/>
    </source>
</evidence>
<dbReference type="Gene3D" id="3.40.50.150">
    <property type="entry name" value="Vaccinia Virus protein VP39"/>
    <property type="match status" value="1"/>
</dbReference>
<evidence type="ECO:0000256" key="2">
    <source>
        <dbReference type="ARBA" id="ARBA00022603"/>
    </source>
</evidence>
<dbReference type="SUPFAM" id="SSF53335">
    <property type="entry name" value="S-adenosyl-L-methionine-dependent methyltransferases"/>
    <property type="match status" value="1"/>
</dbReference>
<feature type="domain" description="Ribosomal RNA methyltransferase SPB1-like C-terminal" evidence="7">
    <location>
        <begin position="434"/>
        <end position="638"/>
    </location>
</feature>
<evidence type="ECO:0000313" key="10">
    <source>
        <dbReference type="WBParaSite" id="GPLIN_001187800"/>
    </source>
</evidence>
<feature type="compositionally biased region" description="Basic and acidic residues" evidence="5">
    <location>
        <begin position="389"/>
        <end position="399"/>
    </location>
</feature>
<evidence type="ECO:0000256" key="1">
    <source>
        <dbReference type="ARBA" id="ARBA00022552"/>
    </source>
</evidence>
<protein>
    <submittedName>
        <fullName evidence="10">rRNA methyltransferase</fullName>
    </submittedName>
</protein>
<feature type="compositionally biased region" description="Acidic residues" evidence="5">
    <location>
        <begin position="400"/>
        <end position="416"/>
    </location>
</feature>
<keyword evidence="1" id="KW-0698">rRNA processing</keyword>
<keyword evidence="3" id="KW-0808">Transferase</keyword>
<keyword evidence="2" id="KW-0489">Methyltransferase</keyword>
<evidence type="ECO:0000256" key="5">
    <source>
        <dbReference type="SAM" id="MobiDB-lite"/>
    </source>
</evidence>
<feature type="compositionally biased region" description="Basic and acidic residues" evidence="5">
    <location>
        <begin position="285"/>
        <end position="294"/>
    </location>
</feature>
<dbReference type="WBParaSite" id="GPLIN_001187800">
    <property type="protein sequence ID" value="GPLIN_001187800"/>
    <property type="gene ID" value="GPLIN_001187800"/>
</dbReference>
<dbReference type="InterPro" id="IPR002877">
    <property type="entry name" value="RNA_MeTrfase_FtsJ_dom"/>
</dbReference>
<evidence type="ECO:0000259" key="7">
    <source>
        <dbReference type="Pfam" id="PF07780"/>
    </source>
</evidence>
<dbReference type="InterPro" id="IPR050082">
    <property type="entry name" value="RNA_methyltr_RlmE"/>
</dbReference>
<dbReference type="GO" id="GO:0000463">
    <property type="term" value="P:maturation of LSU-rRNA from tricistronic rRNA transcript (SSU-rRNA, 5.8S rRNA, LSU-rRNA)"/>
    <property type="evidence" value="ECO:0007669"/>
    <property type="project" value="TreeGrafter"/>
</dbReference>
<proteinExistence type="predicted"/>
<dbReference type="PANTHER" id="PTHR10920">
    <property type="entry name" value="RIBOSOMAL RNA METHYLTRANSFERASE"/>
    <property type="match status" value="1"/>
</dbReference>
<dbReference type="GO" id="GO:0030687">
    <property type="term" value="C:preribosome, large subunit precursor"/>
    <property type="evidence" value="ECO:0007669"/>
    <property type="project" value="TreeGrafter"/>
</dbReference>
<feature type="compositionally biased region" description="Low complexity" evidence="5">
    <location>
        <begin position="651"/>
        <end position="660"/>
    </location>
</feature>
<dbReference type="GO" id="GO:0008650">
    <property type="term" value="F:rRNA (uridine-2'-O-)-methyltransferase activity"/>
    <property type="evidence" value="ECO:0007669"/>
    <property type="project" value="TreeGrafter"/>
</dbReference>
<dbReference type="Pfam" id="PF01728">
    <property type="entry name" value="FtsJ"/>
    <property type="match status" value="1"/>
</dbReference>
<feature type="domain" description="Ribosomal RNA methyltransferase FtsJ" evidence="6">
    <location>
        <begin position="24"/>
        <end position="158"/>
    </location>
</feature>
<dbReference type="GO" id="GO:0005730">
    <property type="term" value="C:nucleolus"/>
    <property type="evidence" value="ECO:0007669"/>
    <property type="project" value="TreeGrafter"/>
</dbReference>
<dbReference type="GO" id="GO:0016435">
    <property type="term" value="F:rRNA (guanine) methyltransferase activity"/>
    <property type="evidence" value="ECO:0007669"/>
    <property type="project" value="TreeGrafter"/>
</dbReference>
<dbReference type="Pfam" id="PF07780">
    <property type="entry name" value="Spb1_C"/>
    <property type="match status" value="1"/>
</dbReference>
<feature type="domain" description="DUF3381" evidence="8">
    <location>
        <begin position="200"/>
        <end position="357"/>
    </location>
</feature>
<reference evidence="9" key="1">
    <citation type="submission" date="2013-12" db="EMBL/GenBank/DDBJ databases">
        <authorList>
            <person name="Aslett M."/>
        </authorList>
    </citation>
    <scope>NUCLEOTIDE SEQUENCE [LARGE SCALE GENOMIC DNA]</scope>
    <source>
        <strain evidence="9">Lindley</strain>
    </source>
</reference>
<reference evidence="9" key="2">
    <citation type="submission" date="2014-05" db="EMBL/GenBank/DDBJ databases">
        <title>The genome and life-stage specific transcriptomes of Globodera pallida elucidate key aspects of plant parasitism by a cyst nematode.</title>
        <authorList>
            <person name="Cotton J.A."/>
            <person name="Lilley C.J."/>
            <person name="Jones L.M."/>
            <person name="Kikuchi T."/>
            <person name="Reid A.J."/>
            <person name="Thorpe P."/>
            <person name="Tsai I.J."/>
            <person name="Beasley H."/>
            <person name="Blok V."/>
            <person name="Cock P.J.A."/>
            <person name="Van den Akker S.E."/>
            <person name="Holroyd N."/>
            <person name="Hunt M."/>
            <person name="Mantelin S."/>
            <person name="Naghra H."/>
            <person name="Pain A."/>
            <person name="Palomares-Rius J.E."/>
            <person name="Zarowiecki M."/>
            <person name="Berriman M."/>
            <person name="Jones J.T."/>
            <person name="Urwin P.E."/>
        </authorList>
    </citation>
    <scope>NUCLEOTIDE SEQUENCE [LARGE SCALE GENOMIC DNA]</scope>
    <source>
        <strain evidence="9">Lindley</strain>
    </source>
</reference>
<dbReference type="AlphaFoldDB" id="A0A183CG73"/>
<evidence type="ECO:0000259" key="8">
    <source>
        <dbReference type="Pfam" id="PF11861"/>
    </source>
</evidence>
<dbReference type="Proteomes" id="UP000050741">
    <property type="component" value="Unassembled WGS sequence"/>
</dbReference>
<evidence type="ECO:0000256" key="4">
    <source>
        <dbReference type="ARBA" id="ARBA00022691"/>
    </source>
</evidence>
<dbReference type="PANTHER" id="PTHR10920:SF13">
    <property type="entry name" value="PRE-RRNA 2'-O-RIBOSE RNA METHYLTRANSFERASE FTSJ3"/>
    <property type="match status" value="1"/>
</dbReference>
<sequence length="693" mass="79265">MGKKAKVGKQRKDKFYFLAKEAGFRSRAAFKLLQLNKRFEFLQHCRALVDLCAAPGGWLQVAEQQMPVSSLRIGVDLVPIKAIKNCITLQGDIIEEKTRHAVRKELGTWEADCVLHDGAPNLGTNWAHDAFQQNCLTLSALRLATQVLRKGGFFVTKPTRNVWVDPDLLDSKKVFSIQSSGTDENAKINLHRLLLHPNSKERKAKALGYDDDAQLGLHQELGATEFLASKSALQLLSRASELVLDSERVLNSEHTTAEIRECVCGPAELRSILKWRKKLVEEQKKEEKASKENEQQQGKEAMVGGDVAAAEEEEESAELKELEEIDELIRTAKTDEKAMLKKRKKKLLKEKRKLEERKKLKMVHEGDEPTLGEDLELFSLRTVRRLAERAAKAAKGIKEEETEDDSEDEEQEDEEKDDAKDKTKTTTTGTKMEEFDDGLNEATEEYDDDDEEEENENKMSSKGAKGQKLTPEQLAMGEEIIYSKKRARDLEDWAWNRYTSNDDALPDWFVGDEKRHCHLEPPVDKERVDFYAQRDRNALNTRPIKKVAEAKARKRQRRLRRMEKARKKAEGIVDNEQMEHGEKVRELRRLYKKAGTKEKREVKYQVVTKGKKGSMNRPDGHYRLVDKRMKKDTRRQPKRGKKADSKHRTKNTTTNNAKTNGVGRSGKEKKSQAGPTQKRGKSGRSGVGRNRKR</sequence>
<accession>A0A183CG73</accession>
<feature type="compositionally biased region" description="Basic and acidic residues" evidence="5">
    <location>
        <begin position="618"/>
        <end position="629"/>
    </location>
</feature>